<reference evidence="2 3" key="2">
    <citation type="journal article" date="2014" name="Genome Announc.">
        <title>Complete Genome Sequence of Coprothermobacter proteolyticus DSM 5265.</title>
        <authorList>
            <person name="Alexiev A."/>
            <person name="Coil D.A."/>
            <person name="Badger J.H."/>
            <person name="Enticknap J."/>
            <person name="Ward N."/>
            <person name="Robb F.T."/>
            <person name="Eisen J.A."/>
        </authorList>
    </citation>
    <scope>NUCLEOTIDE SEQUENCE [LARGE SCALE GENOMIC DNA]</scope>
    <source>
        <strain evidence="3">ATCC 35245 / DSM 5265 / OCM 4 / BT</strain>
    </source>
</reference>
<dbReference type="Gene3D" id="3.40.630.30">
    <property type="match status" value="1"/>
</dbReference>
<dbReference type="AlphaFoldDB" id="B5Y7T4"/>
<dbReference type="PANTHER" id="PTHR43792">
    <property type="entry name" value="GNAT FAMILY, PUTATIVE (AFU_ORTHOLOGUE AFUA_3G00765)-RELATED-RELATED"/>
    <property type="match status" value="1"/>
</dbReference>
<dbReference type="RefSeq" id="WP_012543877.1">
    <property type="nucleotide sequence ID" value="NC_011295.1"/>
</dbReference>
<dbReference type="PROSITE" id="PS51186">
    <property type="entry name" value="GNAT"/>
    <property type="match status" value="1"/>
</dbReference>
<keyword evidence="3" id="KW-1185">Reference proteome</keyword>
<dbReference type="SUPFAM" id="SSF55729">
    <property type="entry name" value="Acyl-CoA N-acyltransferases (Nat)"/>
    <property type="match status" value="1"/>
</dbReference>
<evidence type="ECO:0000313" key="2">
    <source>
        <dbReference type="EMBL" id="ACI17225.1"/>
    </source>
</evidence>
<dbReference type="OrthoDB" id="9132139at2"/>
<organism evidence="2 3">
    <name type="scientific">Coprothermobacter proteolyticus (strain ATCC 35245 / DSM 5265 / OCM 4 / BT)</name>
    <dbReference type="NCBI Taxonomy" id="309798"/>
    <lineage>
        <taxon>Bacteria</taxon>
        <taxon>Pseudomonadati</taxon>
        <taxon>Coprothermobacterota</taxon>
        <taxon>Coprothermobacteria</taxon>
        <taxon>Coprothermobacterales</taxon>
        <taxon>Coprothermobacteraceae</taxon>
        <taxon>Coprothermobacter</taxon>
    </lineage>
</organism>
<dbReference type="InterPro" id="IPR016181">
    <property type="entry name" value="Acyl_CoA_acyltransferase"/>
</dbReference>
<evidence type="ECO:0000259" key="1">
    <source>
        <dbReference type="PROSITE" id="PS51186"/>
    </source>
</evidence>
<accession>B5Y7T4</accession>
<reference evidence="3" key="1">
    <citation type="submission" date="2008-08" db="EMBL/GenBank/DDBJ databases">
        <title>The complete genome sequence of Coprothermobacter proteolyticus strain ATCC 5245 / DSM 5265 / BT.</title>
        <authorList>
            <person name="Dodson R.J."/>
            <person name="Durkin A.S."/>
            <person name="Wu M."/>
            <person name="Eisen J."/>
            <person name="Sutton G."/>
        </authorList>
    </citation>
    <scope>NUCLEOTIDE SEQUENCE [LARGE SCALE GENOMIC DNA]</scope>
    <source>
        <strain evidence="3">ATCC 35245 / DSM 5265 / OCM 4 / BT</strain>
    </source>
</reference>
<dbReference type="STRING" id="309798.COPRO5265_0472"/>
<dbReference type="Proteomes" id="UP000001732">
    <property type="component" value="Chromosome"/>
</dbReference>
<dbReference type="InterPro" id="IPR051531">
    <property type="entry name" value="N-acetyltransferase"/>
</dbReference>
<sequence length="155" mass="17648">MIIETERLVVRNISLGDTASLSSILSDSEVMKHIERPYTYEQAEEVVKEARLSPQPVIYALQIEDTGELIGHVIYHPFSGEDCYEIGWVIAKEWWGKGFAEEITRALIHKAMRDGLKCLVIECDQNQEASKKIALKSGFSYSGRLDNLDVYRLKL</sequence>
<gene>
    <name evidence="2" type="ordered locus">COPRO5265_0472</name>
</gene>
<dbReference type="InterPro" id="IPR000182">
    <property type="entry name" value="GNAT_dom"/>
</dbReference>
<dbReference type="KEGG" id="cpo:COPRO5265_0472"/>
<name>B5Y7T4_COPPD</name>
<dbReference type="eggNOG" id="COG1670">
    <property type="taxonomic scope" value="Bacteria"/>
</dbReference>
<evidence type="ECO:0000313" key="3">
    <source>
        <dbReference type="Proteomes" id="UP000001732"/>
    </source>
</evidence>
<dbReference type="EMBL" id="CP001145">
    <property type="protein sequence ID" value="ACI17225.1"/>
    <property type="molecule type" value="Genomic_DNA"/>
</dbReference>
<dbReference type="Pfam" id="PF13302">
    <property type="entry name" value="Acetyltransf_3"/>
    <property type="match status" value="1"/>
</dbReference>
<protein>
    <submittedName>
        <fullName evidence="2">Acetyltransferase, gnat family, putative</fullName>
    </submittedName>
</protein>
<keyword evidence="2" id="KW-0808">Transferase</keyword>
<feature type="domain" description="N-acetyltransferase" evidence="1">
    <location>
        <begin position="8"/>
        <end position="155"/>
    </location>
</feature>
<proteinExistence type="predicted"/>
<dbReference type="GO" id="GO:0016747">
    <property type="term" value="F:acyltransferase activity, transferring groups other than amino-acyl groups"/>
    <property type="evidence" value="ECO:0007669"/>
    <property type="project" value="InterPro"/>
</dbReference>